<dbReference type="Proteomes" id="UP000254575">
    <property type="component" value="Unassembled WGS sequence"/>
</dbReference>
<protein>
    <submittedName>
        <fullName evidence="1">Uncharacterized protein</fullName>
    </submittedName>
</protein>
<evidence type="ECO:0000313" key="2">
    <source>
        <dbReference type="Proteomes" id="UP000254575"/>
    </source>
</evidence>
<evidence type="ECO:0000313" key="1">
    <source>
        <dbReference type="EMBL" id="SUO98183.1"/>
    </source>
</evidence>
<proteinExistence type="predicted"/>
<dbReference type="AlphaFoldDB" id="A0A380N224"/>
<organism evidence="1 2">
    <name type="scientific">Suttonella indologenes</name>
    <dbReference type="NCBI Taxonomy" id="13276"/>
    <lineage>
        <taxon>Bacteria</taxon>
        <taxon>Pseudomonadati</taxon>
        <taxon>Pseudomonadota</taxon>
        <taxon>Gammaproteobacteria</taxon>
        <taxon>Cardiobacteriales</taxon>
        <taxon>Cardiobacteriaceae</taxon>
        <taxon>Suttonella</taxon>
    </lineage>
</organism>
<accession>A0A380N224</accession>
<dbReference type="RefSeq" id="WP_115219041.1">
    <property type="nucleotide sequence ID" value="NZ_UHIA01000004.1"/>
</dbReference>
<name>A0A380N224_9GAMM</name>
<keyword evidence="2" id="KW-1185">Reference proteome</keyword>
<dbReference type="OrthoDB" id="5672272at2"/>
<dbReference type="EMBL" id="UHIA01000004">
    <property type="protein sequence ID" value="SUO98183.1"/>
    <property type="molecule type" value="Genomic_DNA"/>
</dbReference>
<sequence length="191" mass="20224">MNITLKINSANGTIETVKINTVGTDAVRVQAHSNVNYELVNDLTQVAPENIMVARSGNDLHIAFESSEISQPDLIIEDYYNEAGDNLLIGLHENGNYYAYVPESGQQLDAVVKLADQVSAGQVLGTQEFITSPVWAFNPGWLIGLLAVAGIAAAAGGSGGGDNNKPASPPPPRRRITALINPTLAPMPTTM</sequence>
<gene>
    <name evidence="1" type="ORF">NCTC10717_01924</name>
</gene>
<reference evidence="1 2" key="1">
    <citation type="submission" date="2018-06" db="EMBL/GenBank/DDBJ databases">
        <authorList>
            <consortium name="Pathogen Informatics"/>
            <person name="Doyle S."/>
        </authorList>
    </citation>
    <scope>NUCLEOTIDE SEQUENCE [LARGE SCALE GENOMIC DNA]</scope>
    <source>
        <strain evidence="1 2">NCTC10717</strain>
    </source>
</reference>